<dbReference type="EMBL" id="QFWT01000014">
    <property type="protein sequence ID" value="PWI31861.1"/>
    <property type="molecule type" value="Genomic_DNA"/>
</dbReference>
<evidence type="ECO:0000313" key="3">
    <source>
        <dbReference type="Proteomes" id="UP000245362"/>
    </source>
</evidence>
<reference evidence="2 3" key="1">
    <citation type="submission" date="2018-05" db="EMBL/GenBank/DDBJ databases">
        <title>Vibrio limimaris sp. nov., isolated from marine sediment.</title>
        <authorList>
            <person name="Li C.-M."/>
        </authorList>
    </citation>
    <scope>NUCLEOTIDE SEQUENCE [LARGE SCALE GENOMIC DNA]</scope>
    <source>
        <strain evidence="2 3">E4404</strain>
    </source>
</reference>
<keyword evidence="3" id="KW-1185">Reference proteome</keyword>
<sequence length="133" mass="14501">MSHESSPEKLSSSNCKSVGCSERKTLILAIVAGMCSNAIISSMLHSAVTFSIFSVIALALSLQMLYQDYLRNPVAEDIPMIGLACFFVGVFGHSAFLKAQHPEIGSNFFAIMITLLLLLWVGRKLGYIKKKGE</sequence>
<accession>A0A2U3B4Y9</accession>
<dbReference type="Pfam" id="PF07226">
    <property type="entry name" value="DUF1422"/>
    <property type="match status" value="1"/>
</dbReference>
<feature type="transmembrane region" description="Helical" evidence="1">
    <location>
        <begin position="78"/>
        <end position="98"/>
    </location>
</feature>
<dbReference type="InterPro" id="IPR009867">
    <property type="entry name" value="DUF1422"/>
</dbReference>
<dbReference type="OrthoDB" id="6215223at2"/>
<name>A0A2U3B4Y9_9VIBR</name>
<organism evidence="2 3">
    <name type="scientific">Vibrio albus</name>
    <dbReference type="NCBI Taxonomy" id="2200953"/>
    <lineage>
        <taxon>Bacteria</taxon>
        <taxon>Pseudomonadati</taxon>
        <taxon>Pseudomonadota</taxon>
        <taxon>Gammaproteobacteria</taxon>
        <taxon>Vibrionales</taxon>
        <taxon>Vibrionaceae</taxon>
        <taxon>Vibrio</taxon>
    </lineage>
</organism>
<keyword evidence="1" id="KW-1133">Transmembrane helix</keyword>
<keyword evidence="1" id="KW-0472">Membrane</keyword>
<protein>
    <recommendedName>
        <fullName evidence="4">YijD family membrane protein</fullName>
    </recommendedName>
</protein>
<gene>
    <name evidence="2" type="ORF">DI392_18440</name>
</gene>
<dbReference type="AlphaFoldDB" id="A0A2U3B4Y9"/>
<evidence type="ECO:0000256" key="1">
    <source>
        <dbReference type="SAM" id="Phobius"/>
    </source>
</evidence>
<dbReference type="RefSeq" id="WP_109321164.1">
    <property type="nucleotide sequence ID" value="NZ_QFWT01000014.1"/>
</dbReference>
<evidence type="ECO:0008006" key="4">
    <source>
        <dbReference type="Google" id="ProtNLM"/>
    </source>
</evidence>
<feature type="transmembrane region" description="Helical" evidence="1">
    <location>
        <begin position="50"/>
        <end position="66"/>
    </location>
</feature>
<dbReference type="NCBIfam" id="NF008278">
    <property type="entry name" value="PRK11056.1"/>
    <property type="match status" value="1"/>
</dbReference>
<comment type="caution">
    <text evidence="2">The sequence shown here is derived from an EMBL/GenBank/DDBJ whole genome shotgun (WGS) entry which is preliminary data.</text>
</comment>
<feature type="transmembrane region" description="Helical" evidence="1">
    <location>
        <begin position="104"/>
        <end position="121"/>
    </location>
</feature>
<dbReference type="Proteomes" id="UP000245362">
    <property type="component" value="Unassembled WGS sequence"/>
</dbReference>
<keyword evidence="1" id="KW-0812">Transmembrane</keyword>
<evidence type="ECO:0000313" key="2">
    <source>
        <dbReference type="EMBL" id="PWI31861.1"/>
    </source>
</evidence>
<proteinExistence type="predicted"/>